<name>A0A6C0D7I9_9ZZZZ</name>
<proteinExistence type="predicted"/>
<sequence length="124" mass="14668">MTSILGVFNTQLIRFFEDLYQTFPEERDIKSALELIKFAKQSNPKLILDLFYIHVYVDLHEAVSREDSDFIVSYAHTKINNEFNEISPALTIFDKYWDKMSDTNKNSIWKYLKVLCALCEKMKV</sequence>
<dbReference type="AlphaFoldDB" id="A0A6C0D7I9"/>
<reference evidence="1" key="1">
    <citation type="journal article" date="2020" name="Nature">
        <title>Giant virus diversity and host interactions through global metagenomics.</title>
        <authorList>
            <person name="Schulz F."/>
            <person name="Roux S."/>
            <person name="Paez-Espino D."/>
            <person name="Jungbluth S."/>
            <person name="Walsh D.A."/>
            <person name="Denef V.J."/>
            <person name="McMahon K.D."/>
            <person name="Konstantinidis K.T."/>
            <person name="Eloe-Fadrosh E.A."/>
            <person name="Kyrpides N.C."/>
            <person name="Woyke T."/>
        </authorList>
    </citation>
    <scope>NUCLEOTIDE SEQUENCE</scope>
    <source>
        <strain evidence="1">GVMAG-M-3300023174-129</strain>
    </source>
</reference>
<protein>
    <submittedName>
        <fullName evidence="1">Uncharacterized protein</fullName>
    </submittedName>
</protein>
<organism evidence="1">
    <name type="scientific">viral metagenome</name>
    <dbReference type="NCBI Taxonomy" id="1070528"/>
    <lineage>
        <taxon>unclassified sequences</taxon>
        <taxon>metagenomes</taxon>
        <taxon>organismal metagenomes</taxon>
    </lineage>
</organism>
<dbReference type="EMBL" id="MN739546">
    <property type="protein sequence ID" value="QHT12491.1"/>
    <property type="molecule type" value="Genomic_DNA"/>
</dbReference>
<accession>A0A6C0D7I9</accession>
<evidence type="ECO:0000313" key="1">
    <source>
        <dbReference type="EMBL" id="QHT12491.1"/>
    </source>
</evidence>